<evidence type="ECO:0000313" key="2">
    <source>
        <dbReference type="EMBL" id="AYW49651.1"/>
    </source>
</evidence>
<reference evidence="2 3" key="1">
    <citation type="journal article" date="2012" name="Int. J. Syst. Evol. Microbiol.">
        <title>Characterization of Tetragenococcus strains from sugar thick juice reveals a novel species, Tetragenococcus osmophilus sp. nov., and divides Tetragenococcus halophilus into two subspecies, T. halophilus subsp. halophilus subsp. nov. and T. halophilus subsp. flandriensis subsp. nov.</title>
        <authorList>
            <person name="Juste A."/>
            <person name="Van Trappen S."/>
            <person name="Verreth C."/>
            <person name="Cleenwerck I."/>
            <person name="De Vos P."/>
            <person name="Lievens B."/>
            <person name="Willems K.A."/>
        </authorList>
    </citation>
    <scope>NUCLEOTIDE SEQUENCE [LARGE SCALE GENOMIC DNA]</scope>
    <source>
        <strain evidence="2 3">LMG 26042</strain>
    </source>
</reference>
<sequence length="607" mass="71003">MDKLCNKLYEIMSAYSNKIKKIFITCCVLVLLPELEVIKKPVINILVFMEERRLLLGFSVKNIVVVYSYLRTISIILIITFIFLFILYYLFRPYLEKLSKPELSTTFEKSLYSYLESKEEKYSKKGYLVSGEWGSGKTRLITDFFDKYFKFNKRPIYKISCFGLDSRELVLQETEKQIEENDNSFLNWIQFIPLVGLPIFNILKKTYSLQNITSDAIFIFDDFERITPTGVMMNDRKVHYELNKIVSCENKQVINLDLQKYNIVTGLINELIEHNDVKVIIICNTDIIGHDYMDKIFRGKLDCINYHKTVDKKSLVNIFEEVLDNQIFRNNNLKKFLSDEVGIIDDFEKVWLSEGVNNLREAKSIIQAFLDTLSEVEDYIELDTRTIVSLFYSIYVISIAKNEQNIDNYECFPIGGHLAFYLELYNKTEQLNLIKKSKFFNELQWVGYLLSGYWLLNFSKPGNLKEIFEEYVAYPSTSLEKQLLDLENSDPDINTADVSLNHVLYMIKKEEEEHLGSKSRIKNLDLVSEKIRGEIPKLLSESENLYVETKSLLISIDSILGNVHSGALLNKWLTAIYNHTKFESFDNMEKESLYVLDEYNKLAKKNP</sequence>
<keyword evidence="1" id="KW-0812">Transmembrane</keyword>
<gene>
    <name evidence="2" type="ORF">C7H83_03700</name>
</gene>
<dbReference type="InterPro" id="IPR027417">
    <property type="entry name" value="P-loop_NTPase"/>
</dbReference>
<dbReference type="SUPFAM" id="SSF52540">
    <property type="entry name" value="P-loop containing nucleoside triphosphate hydrolases"/>
    <property type="match status" value="1"/>
</dbReference>
<evidence type="ECO:0000313" key="3">
    <source>
        <dbReference type="Proteomes" id="UP000280475"/>
    </source>
</evidence>
<protein>
    <recommendedName>
        <fullName evidence="4">KAP NTPase domain-containing protein</fullName>
    </recommendedName>
</protein>
<keyword evidence="1" id="KW-0472">Membrane</keyword>
<dbReference type="EMBL" id="CP027768">
    <property type="protein sequence ID" value="AYW49651.1"/>
    <property type="molecule type" value="Genomic_DNA"/>
</dbReference>
<proteinExistence type="predicted"/>
<evidence type="ECO:0008006" key="4">
    <source>
        <dbReference type="Google" id="ProtNLM"/>
    </source>
</evidence>
<dbReference type="Proteomes" id="UP000280475">
    <property type="component" value="Chromosome"/>
</dbReference>
<organism evidence="2 3">
    <name type="scientific">Tetragenococcus halophilus</name>
    <name type="common">Pediococcus halophilus</name>
    <dbReference type="NCBI Taxonomy" id="51669"/>
    <lineage>
        <taxon>Bacteria</taxon>
        <taxon>Bacillati</taxon>
        <taxon>Bacillota</taxon>
        <taxon>Bacilli</taxon>
        <taxon>Lactobacillales</taxon>
        <taxon>Enterococcaceae</taxon>
        <taxon>Tetragenococcus</taxon>
    </lineage>
</organism>
<evidence type="ECO:0000256" key="1">
    <source>
        <dbReference type="SAM" id="Phobius"/>
    </source>
</evidence>
<name>A0A3G5FH87_TETHA</name>
<keyword evidence="1" id="KW-1133">Transmembrane helix</keyword>
<dbReference type="RefSeq" id="WP_103892955.1">
    <property type="nucleotide sequence ID" value="NZ_CP027768.1"/>
</dbReference>
<feature type="transmembrane region" description="Helical" evidence="1">
    <location>
        <begin position="63"/>
        <end position="91"/>
    </location>
</feature>
<dbReference type="Gene3D" id="3.40.50.300">
    <property type="entry name" value="P-loop containing nucleotide triphosphate hydrolases"/>
    <property type="match status" value="1"/>
</dbReference>
<dbReference type="AlphaFoldDB" id="A0A3G5FH87"/>
<accession>A0A3G5FH87</accession>